<dbReference type="EMBL" id="BMYP01000007">
    <property type="protein sequence ID" value="GHD73146.1"/>
    <property type="molecule type" value="Genomic_DNA"/>
</dbReference>
<dbReference type="Proteomes" id="UP000662678">
    <property type="component" value="Unassembled WGS sequence"/>
</dbReference>
<name>A0ABQ3H7Y5_9NEIS</name>
<comment type="caution">
    <text evidence="1">The sequence shown here is derived from an EMBL/GenBank/DDBJ whole genome shotgun (WGS) entry which is preliminary data.</text>
</comment>
<reference evidence="2" key="1">
    <citation type="journal article" date="2019" name="Int. J. Syst. Evol. Microbiol.">
        <title>The Global Catalogue of Microorganisms (GCM) 10K type strain sequencing project: providing services to taxonomists for standard genome sequencing and annotation.</title>
        <authorList>
            <consortium name="The Broad Institute Genomics Platform"/>
            <consortium name="The Broad Institute Genome Sequencing Center for Infectious Disease"/>
            <person name="Wu L."/>
            <person name="Ma J."/>
        </authorList>
    </citation>
    <scope>NUCLEOTIDE SEQUENCE [LARGE SCALE GENOMIC DNA]</scope>
    <source>
        <strain evidence="2">KCTC 23713</strain>
    </source>
</reference>
<evidence type="ECO:0000313" key="1">
    <source>
        <dbReference type="EMBL" id="GHD73146.1"/>
    </source>
</evidence>
<proteinExistence type="predicted"/>
<sequence length="84" mass="8872">MALKQLSPTDVLLGKPLEQAVYNADGHLLLNKGSVLDDPGAKQKLLAMGHKEVLAGAATATSVASAPRADQLREPVFALVQQQR</sequence>
<accession>A0ABQ3H7Y5</accession>
<gene>
    <name evidence="1" type="ORF">GCM10011419_07430</name>
</gene>
<evidence type="ECO:0000313" key="2">
    <source>
        <dbReference type="Proteomes" id="UP000662678"/>
    </source>
</evidence>
<dbReference type="RefSeq" id="WP_189352308.1">
    <property type="nucleotide sequence ID" value="NZ_BMYP01000007.1"/>
</dbReference>
<protein>
    <submittedName>
        <fullName evidence="1">Uncharacterized protein</fullName>
    </submittedName>
</protein>
<keyword evidence="2" id="KW-1185">Reference proteome</keyword>
<organism evidence="1 2">
    <name type="scientific">Vogesella fluminis</name>
    <dbReference type="NCBI Taxonomy" id="1069161"/>
    <lineage>
        <taxon>Bacteria</taxon>
        <taxon>Pseudomonadati</taxon>
        <taxon>Pseudomonadota</taxon>
        <taxon>Betaproteobacteria</taxon>
        <taxon>Neisseriales</taxon>
        <taxon>Chromobacteriaceae</taxon>
        <taxon>Vogesella</taxon>
    </lineage>
</organism>